<feature type="compositionally biased region" description="Polar residues" evidence="4">
    <location>
        <begin position="686"/>
        <end position="699"/>
    </location>
</feature>
<name>A0ABR4BPE7_9LECA</name>
<dbReference type="Proteomes" id="UP001590951">
    <property type="component" value="Unassembled WGS sequence"/>
</dbReference>
<evidence type="ECO:0000313" key="8">
    <source>
        <dbReference type="Proteomes" id="UP001590951"/>
    </source>
</evidence>
<evidence type="ECO:0000256" key="3">
    <source>
        <dbReference type="ARBA" id="ARBA00022991"/>
    </source>
</evidence>
<evidence type="ECO:0008006" key="9">
    <source>
        <dbReference type="Google" id="ProtNLM"/>
    </source>
</evidence>
<comment type="caution">
    <text evidence="7">The sequence shown here is derived from an EMBL/GenBank/DDBJ whole genome shotgun (WGS) entry which is preliminary data.</text>
</comment>
<feature type="region of interest" description="Disordered" evidence="4">
    <location>
        <begin position="732"/>
        <end position="764"/>
    </location>
</feature>
<dbReference type="InterPro" id="IPR000014">
    <property type="entry name" value="PAS"/>
</dbReference>
<reference evidence="7 8" key="1">
    <citation type="submission" date="2024-09" db="EMBL/GenBank/DDBJ databases">
        <title>Rethinking Asexuality: The Enigmatic Case of Functional Sexual Genes in Lepraria (Stereocaulaceae).</title>
        <authorList>
            <person name="Doellman M."/>
            <person name="Sun Y."/>
            <person name="Barcenas-Pena A."/>
            <person name="Lumbsch H.T."/>
            <person name="Grewe F."/>
        </authorList>
    </citation>
    <scope>NUCLEOTIDE SEQUENCE [LARGE SCALE GENOMIC DNA]</scope>
    <source>
        <strain evidence="7 8">Grewe 0041</strain>
    </source>
</reference>
<feature type="region of interest" description="Disordered" evidence="4">
    <location>
        <begin position="686"/>
        <end position="719"/>
    </location>
</feature>
<accession>A0ABR4BPE7</accession>
<evidence type="ECO:0000259" key="5">
    <source>
        <dbReference type="PROSITE" id="PS50112"/>
    </source>
</evidence>
<dbReference type="PROSITE" id="PS50113">
    <property type="entry name" value="PAC"/>
    <property type="match status" value="1"/>
</dbReference>
<proteinExistence type="predicted"/>
<keyword evidence="8" id="KW-1185">Reference proteome</keyword>
<evidence type="ECO:0000259" key="6">
    <source>
        <dbReference type="PROSITE" id="PS50113"/>
    </source>
</evidence>
<feature type="domain" description="PAC" evidence="6">
    <location>
        <begin position="339"/>
        <end position="392"/>
    </location>
</feature>
<dbReference type="InterPro" id="IPR035965">
    <property type="entry name" value="PAS-like_dom_sf"/>
</dbReference>
<evidence type="ECO:0000256" key="2">
    <source>
        <dbReference type="ARBA" id="ARBA00022643"/>
    </source>
</evidence>
<dbReference type="CDD" id="cd00130">
    <property type="entry name" value="PAS"/>
    <property type="match status" value="1"/>
</dbReference>
<dbReference type="InterPro" id="IPR001610">
    <property type="entry name" value="PAC"/>
</dbReference>
<feature type="region of interest" description="Disordered" evidence="4">
    <location>
        <begin position="1"/>
        <end position="35"/>
    </location>
</feature>
<sequence length="783" mass="86808">MADGSLQSEPYVHVEGVEPHSPRVDYGLRNDDGFDPSKYDFYNPSYDTASKAFVVRPDENDAAPYTKSSEAPQYPSDLYDVDTPPPLSPIEELDDDLAIPKPRRNSDPGLPTTIEGEKPNPDDSTLAIPEKEDDGIDSLEKSSRLLFSRQHLQLILADASLSSKFTEFLRTYRSDSVPLLAYYLDAIKALKTIKYAEAIMKGLGPIRGHAFTAEANSATRSWVVEDKADRALDILVNDDLPAFIAYIYVRTVDVALVERVTGREDPESSRIADGLAEVFMLSDPSRPDNPIVFTSEEFHRMTGYPRHEVLGRNCRMLGGPNTSIFGISRLRVSLDAEREHCEVLLNYRKDGSPFVNLIMCVPLHDQSGKVRYYLGAQLDITDLVNDCTGLLSLKKLIQRQTENQGLLNSRDVPPESLQEDDEFEQLSQTFNPQELEQLLALRKLKSEEKVIAKGSANQQSMDDSFSTPLAGLDNGFQINGRGSAPPLGYYKTYLLVRPHPSLRILFASPDLQTPGILQSPLMSRIGASTRVRDDLAHALQVGRKVTAKVQWLTKGSPKSRARWIHCTPLLGVNDAVGVWMVILVDDDHETEGESNQQVTPSSIRSRLGSNYTAEALPWDIERQNTNPVVSATIWSGSDISNKSADDMTRPAPRRPMFRQPSDTDEYHSQVTLRPGPKIAGRAYSITSSSDRGISANDETSAGGDWSRPTSSGSSNIVPIQGTMQPKVKFAGRSSLSMNGDCSRKPPIKMPYRPSEGDQGGLEERLPIRRTYKSLSPYGILFED</sequence>
<dbReference type="SMART" id="SM00086">
    <property type="entry name" value="PAC"/>
    <property type="match status" value="1"/>
</dbReference>
<dbReference type="Pfam" id="PF13426">
    <property type="entry name" value="PAS_9"/>
    <property type="match status" value="1"/>
</dbReference>
<protein>
    <recommendedName>
        <fullName evidence="9">LOV domain-containing protein</fullName>
    </recommendedName>
</protein>
<feature type="compositionally biased region" description="Polar residues" evidence="4">
    <location>
        <begin position="707"/>
        <end position="719"/>
    </location>
</feature>
<dbReference type="NCBIfam" id="TIGR00229">
    <property type="entry name" value="sensory_box"/>
    <property type="match status" value="1"/>
</dbReference>
<feature type="compositionally biased region" description="Basic and acidic residues" evidence="4">
    <location>
        <begin position="15"/>
        <end position="35"/>
    </location>
</feature>
<dbReference type="PANTHER" id="PTHR47429:SF9">
    <property type="entry name" value="PAS DOMAIN-CONTAINING PROTEIN"/>
    <property type="match status" value="1"/>
</dbReference>
<keyword evidence="1" id="KW-0285">Flavoprotein</keyword>
<dbReference type="PROSITE" id="PS50112">
    <property type="entry name" value="PAS"/>
    <property type="match status" value="1"/>
</dbReference>
<evidence type="ECO:0000313" key="7">
    <source>
        <dbReference type="EMBL" id="KAL2059613.1"/>
    </source>
</evidence>
<dbReference type="SUPFAM" id="SSF55785">
    <property type="entry name" value="PYP-like sensor domain (PAS domain)"/>
    <property type="match status" value="1"/>
</dbReference>
<organism evidence="7 8">
    <name type="scientific">Lepraria finkii</name>
    <dbReference type="NCBI Taxonomy" id="1340010"/>
    <lineage>
        <taxon>Eukaryota</taxon>
        <taxon>Fungi</taxon>
        <taxon>Dikarya</taxon>
        <taxon>Ascomycota</taxon>
        <taxon>Pezizomycotina</taxon>
        <taxon>Lecanoromycetes</taxon>
        <taxon>OSLEUM clade</taxon>
        <taxon>Lecanoromycetidae</taxon>
        <taxon>Lecanorales</taxon>
        <taxon>Lecanorineae</taxon>
        <taxon>Stereocaulaceae</taxon>
        <taxon>Lepraria</taxon>
    </lineage>
</organism>
<dbReference type="PANTHER" id="PTHR47429">
    <property type="entry name" value="PROTEIN TWIN LOV 1"/>
    <property type="match status" value="1"/>
</dbReference>
<evidence type="ECO:0000256" key="4">
    <source>
        <dbReference type="SAM" id="MobiDB-lite"/>
    </source>
</evidence>
<evidence type="ECO:0000256" key="1">
    <source>
        <dbReference type="ARBA" id="ARBA00022630"/>
    </source>
</evidence>
<feature type="region of interest" description="Disordered" evidence="4">
    <location>
        <begin position="61"/>
        <end position="132"/>
    </location>
</feature>
<dbReference type="InterPro" id="IPR000700">
    <property type="entry name" value="PAS-assoc_C"/>
</dbReference>
<feature type="region of interest" description="Disordered" evidence="4">
    <location>
        <begin position="637"/>
        <end position="669"/>
    </location>
</feature>
<keyword evidence="3" id="KW-0157">Chromophore</keyword>
<dbReference type="EMBL" id="JBHFEH010000001">
    <property type="protein sequence ID" value="KAL2059613.1"/>
    <property type="molecule type" value="Genomic_DNA"/>
</dbReference>
<dbReference type="Gene3D" id="3.30.450.20">
    <property type="entry name" value="PAS domain"/>
    <property type="match status" value="1"/>
</dbReference>
<feature type="domain" description="PAS" evidence="5">
    <location>
        <begin position="264"/>
        <end position="313"/>
    </location>
</feature>
<keyword evidence="2" id="KW-0288">FMN</keyword>
<gene>
    <name evidence="7" type="ORF">ABVK25_000906</name>
</gene>